<organism evidence="1 2">
    <name type="scientific">Actinidia rufa</name>
    <dbReference type="NCBI Taxonomy" id="165716"/>
    <lineage>
        <taxon>Eukaryota</taxon>
        <taxon>Viridiplantae</taxon>
        <taxon>Streptophyta</taxon>
        <taxon>Embryophyta</taxon>
        <taxon>Tracheophyta</taxon>
        <taxon>Spermatophyta</taxon>
        <taxon>Magnoliopsida</taxon>
        <taxon>eudicotyledons</taxon>
        <taxon>Gunneridae</taxon>
        <taxon>Pentapetalae</taxon>
        <taxon>asterids</taxon>
        <taxon>Ericales</taxon>
        <taxon>Actinidiaceae</taxon>
        <taxon>Actinidia</taxon>
    </lineage>
</organism>
<keyword evidence="2" id="KW-1185">Reference proteome</keyword>
<protein>
    <submittedName>
        <fullName evidence="1">Uncharacterized protein</fullName>
    </submittedName>
</protein>
<accession>A0A7J0DJJ4</accession>
<proteinExistence type="predicted"/>
<evidence type="ECO:0000313" key="1">
    <source>
        <dbReference type="EMBL" id="GFS36517.1"/>
    </source>
</evidence>
<dbReference type="AlphaFoldDB" id="A0A7J0DJJ4"/>
<name>A0A7J0DJJ4_9ERIC</name>
<reference evidence="2" key="1">
    <citation type="submission" date="2019-07" db="EMBL/GenBank/DDBJ databases">
        <title>De Novo Assembly of kiwifruit Actinidia rufa.</title>
        <authorList>
            <person name="Sugita-Konishi S."/>
            <person name="Sato K."/>
            <person name="Mori E."/>
            <person name="Abe Y."/>
            <person name="Kisaki G."/>
            <person name="Hamano K."/>
            <person name="Suezawa K."/>
            <person name="Otani M."/>
            <person name="Fukuda T."/>
            <person name="Manabe T."/>
            <person name="Gomi K."/>
            <person name="Tabuchi M."/>
            <person name="Akimitsu K."/>
            <person name="Kataoka I."/>
        </authorList>
    </citation>
    <scope>NUCLEOTIDE SEQUENCE [LARGE SCALE GENOMIC DNA]</scope>
    <source>
        <strain evidence="2">cv. Fuchu</strain>
    </source>
</reference>
<evidence type="ECO:0000313" key="2">
    <source>
        <dbReference type="Proteomes" id="UP000585474"/>
    </source>
</evidence>
<comment type="caution">
    <text evidence="1">The sequence shown here is derived from an EMBL/GenBank/DDBJ whole genome shotgun (WGS) entry which is preliminary data.</text>
</comment>
<dbReference type="EMBL" id="BJWL01000254">
    <property type="protein sequence ID" value="GFS36517.1"/>
    <property type="molecule type" value="Genomic_DNA"/>
</dbReference>
<dbReference type="OrthoDB" id="424586at2759"/>
<gene>
    <name evidence="1" type="ORF">Acr_00g0046460</name>
</gene>
<dbReference type="Proteomes" id="UP000585474">
    <property type="component" value="Unassembled WGS sequence"/>
</dbReference>
<sequence length="172" mass="18968">MIQPGMLLNLLHVSLLMDKGFKDQECCFFHPLSNDTSILLPIFQRREQITWGDDREGIVKTKAMKVDDVGLFFLVTRLGFFGRGDLVGDGAGGDGRGFRCCWWRLQLVLRPRRLVFFFLDKGVGWGFDSCGKLTAGDKDGVGRGRLIGDGGDSRRFSGVFSVVLAAMATGLG</sequence>